<dbReference type="PIRSF" id="PIRSF006157">
    <property type="entry name" value="Doxgns_DODA"/>
    <property type="match status" value="1"/>
</dbReference>
<evidence type="ECO:0000256" key="4">
    <source>
        <dbReference type="ARBA" id="ARBA00022833"/>
    </source>
</evidence>
<dbReference type="Proteomes" id="UP000032680">
    <property type="component" value="Unassembled WGS sequence"/>
</dbReference>
<dbReference type="PANTHER" id="PTHR30096:SF0">
    <property type="entry name" value="4,5-DOPA DIOXYGENASE EXTRADIOL-LIKE PROTEIN"/>
    <property type="match status" value="1"/>
</dbReference>
<keyword evidence="4" id="KW-0862">Zinc</keyword>
<dbReference type="GO" id="GO:0008270">
    <property type="term" value="F:zinc ion binding"/>
    <property type="evidence" value="ECO:0007669"/>
    <property type="project" value="InterPro"/>
</dbReference>
<keyword evidence="3" id="KW-0479">Metal-binding</keyword>
<dbReference type="Pfam" id="PF02900">
    <property type="entry name" value="LigB"/>
    <property type="match status" value="1"/>
</dbReference>
<name>A0A0D6P6P5_9PROT</name>
<evidence type="ECO:0000313" key="7">
    <source>
        <dbReference type="EMBL" id="GAN76544.1"/>
    </source>
</evidence>
<comment type="cofactor">
    <cofactor evidence="1">
        <name>Zn(2+)</name>
        <dbReference type="ChEBI" id="CHEBI:29105"/>
    </cofactor>
</comment>
<sequence>MSASARQPAIFLSHGGGPCFWMSFPPPFGAHAFDGLRHYLAGLLASLPAPPTAILMVSGHWEEAVPTVGSAAAPGMIYDYYGFPEHTYTLRYPAPGDPALAARVRRLLSDAGIANAEDPARGFDHGVFVPMLIVDPDARIPVVTLSLRRDLDPAAHVAIGAALTPLRDDGVLIIGSGNSFHNLRTFFDGEPEAAATFDAWLTEAATQPDPAAARARLIRWAEAPAARAAHPREEHLIPLMVVAGAAGDDPGRRVFHDVIGGKAISGYAYG</sequence>
<dbReference type="GO" id="GO:0008198">
    <property type="term" value="F:ferrous iron binding"/>
    <property type="evidence" value="ECO:0007669"/>
    <property type="project" value="InterPro"/>
</dbReference>
<evidence type="ECO:0000256" key="2">
    <source>
        <dbReference type="ARBA" id="ARBA00007581"/>
    </source>
</evidence>
<evidence type="ECO:0000313" key="8">
    <source>
        <dbReference type="Proteomes" id="UP000032680"/>
    </source>
</evidence>
<gene>
    <name evidence="7" type="ORF">Asru_0114_03</name>
</gene>
<organism evidence="7 8">
    <name type="scientific">Acidisphaera rubrifaciens HS-AP3</name>
    <dbReference type="NCBI Taxonomy" id="1231350"/>
    <lineage>
        <taxon>Bacteria</taxon>
        <taxon>Pseudomonadati</taxon>
        <taxon>Pseudomonadota</taxon>
        <taxon>Alphaproteobacteria</taxon>
        <taxon>Acetobacterales</taxon>
        <taxon>Acetobacteraceae</taxon>
        <taxon>Acidisphaera</taxon>
    </lineage>
</organism>
<comment type="similarity">
    <text evidence="2">Belongs to the DODA-type extradiol aromatic ring-opening dioxygenase family.</text>
</comment>
<dbReference type="CDD" id="cd07363">
    <property type="entry name" value="45_DOPA_Dioxygenase"/>
    <property type="match status" value="1"/>
</dbReference>
<proteinExistence type="inferred from homology"/>
<dbReference type="Gene3D" id="3.40.830.10">
    <property type="entry name" value="LigB-like"/>
    <property type="match status" value="1"/>
</dbReference>
<evidence type="ECO:0000259" key="6">
    <source>
        <dbReference type="Pfam" id="PF02900"/>
    </source>
</evidence>
<dbReference type="GO" id="GO:0016702">
    <property type="term" value="F:oxidoreductase activity, acting on single donors with incorporation of molecular oxygen, incorporation of two atoms of oxygen"/>
    <property type="evidence" value="ECO:0007669"/>
    <property type="project" value="UniProtKB-ARBA"/>
</dbReference>
<feature type="domain" description="Extradiol ring-cleavage dioxygenase class III enzyme subunit B" evidence="6">
    <location>
        <begin position="30"/>
        <end position="258"/>
    </location>
</feature>
<protein>
    <submittedName>
        <fullName evidence="7">Aromatic ring-opening dioxygenase catalytic subunit LigB</fullName>
    </submittedName>
</protein>
<keyword evidence="8" id="KW-1185">Reference proteome</keyword>
<dbReference type="InterPro" id="IPR014436">
    <property type="entry name" value="Extradiol_dOase_DODA"/>
</dbReference>
<evidence type="ECO:0000256" key="5">
    <source>
        <dbReference type="ARBA" id="ARBA00023002"/>
    </source>
</evidence>
<dbReference type="SUPFAM" id="SSF53213">
    <property type="entry name" value="LigB-like"/>
    <property type="match status" value="1"/>
</dbReference>
<dbReference type="EMBL" id="BANB01000114">
    <property type="protein sequence ID" value="GAN76544.1"/>
    <property type="molecule type" value="Genomic_DNA"/>
</dbReference>
<dbReference type="InterPro" id="IPR004183">
    <property type="entry name" value="Xdiol_dOase_suB"/>
</dbReference>
<keyword evidence="7" id="KW-0223">Dioxygenase</keyword>
<evidence type="ECO:0000256" key="3">
    <source>
        <dbReference type="ARBA" id="ARBA00022723"/>
    </source>
</evidence>
<dbReference type="AlphaFoldDB" id="A0A0D6P6P5"/>
<reference evidence="7 8" key="1">
    <citation type="submission" date="2012-11" db="EMBL/GenBank/DDBJ databases">
        <title>Whole genome sequence of Acidisphaera rubrifaciens HS-AP3.</title>
        <authorList>
            <person name="Azuma Y."/>
            <person name="Higashiura N."/>
            <person name="Hirakawa H."/>
            <person name="Matsushita K."/>
        </authorList>
    </citation>
    <scope>NUCLEOTIDE SEQUENCE [LARGE SCALE GENOMIC DNA]</scope>
    <source>
        <strain evidence="7 8">HS-AP3</strain>
    </source>
</reference>
<dbReference type="PANTHER" id="PTHR30096">
    <property type="entry name" value="4,5-DOPA DIOXYGENASE EXTRADIOL-LIKE PROTEIN"/>
    <property type="match status" value="1"/>
</dbReference>
<evidence type="ECO:0000256" key="1">
    <source>
        <dbReference type="ARBA" id="ARBA00001947"/>
    </source>
</evidence>
<comment type="caution">
    <text evidence="7">The sequence shown here is derived from an EMBL/GenBank/DDBJ whole genome shotgun (WGS) entry which is preliminary data.</text>
</comment>
<accession>A0A0D6P6P5</accession>
<keyword evidence="5" id="KW-0560">Oxidoreductase</keyword>